<dbReference type="Gramene" id="ERN04650">
    <property type="protein sequence ID" value="ERN04650"/>
    <property type="gene ID" value="AMTR_s00076p00063020"/>
</dbReference>
<proteinExistence type="predicted"/>
<dbReference type="EMBL" id="KI394182">
    <property type="protein sequence ID" value="ERN04650.1"/>
    <property type="molecule type" value="Genomic_DNA"/>
</dbReference>
<keyword evidence="2" id="KW-1185">Reference proteome</keyword>
<dbReference type="Proteomes" id="UP000017836">
    <property type="component" value="Unassembled WGS sequence"/>
</dbReference>
<sequence length="117" mass="12538">MPLLFPTPLPSPYSHPFFSLQSITITANHPTTILLLILSATLLNQVQPPVPGNNQIESSFSLPLRPTCNRGTPNFFSAISLLQLTSDLLQPPAALTLSPSLFPVTKSQPSPLHSVAA</sequence>
<protein>
    <submittedName>
        <fullName evidence="1">Uncharacterized protein</fullName>
    </submittedName>
</protein>
<reference evidence="2" key="1">
    <citation type="journal article" date="2013" name="Science">
        <title>The Amborella genome and the evolution of flowering plants.</title>
        <authorList>
            <consortium name="Amborella Genome Project"/>
        </authorList>
    </citation>
    <scope>NUCLEOTIDE SEQUENCE [LARGE SCALE GENOMIC DNA]</scope>
</reference>
<accession>W1PC87</accession>
<dbReference type="AlphaFoldDB" id="W1PC87"/>
<evidence type="ECO:0000313" key="1">
    <source>
        <dbReference type="EMBL" id="ERN04650.1"/>
    </source>
</evidence>
<name>W1PC87_AMBTC</name>
<dbReference type="HOGENOM" id="CLU_2088097_0_0_1"/>
<organism evidence="1 2">
    <name type="scientific">Amborella trichopoda</name>
    <dbReference type="NCBI Taxonomy" id="13333"/>
    <lineage>
        <taxon>Eukaryota</taxon>
        <taxon>Viridiplantae</taxon>
        <taxon>Streptophyta</taxon>
        <taxon>Embryophyta</taxon>
        <taxon>Tracheophyta</taxon>
        <taxon>Spermatophyta</taxon>
        <taxon>Magnoliopsida</taxon>
        <taxon>Amborellales</taxon>
        <taxon>Amborellaceae</taxon>
        <taxon>Amborella</taxon>
    </lineage>
</organism>
<gene>
    <name evidence="1" type="ORF">AMTR_s00076p00063020</name>
</gene>
<evidence type="ECO:0000313" key="2">
    <source>
        <dbReference type="Proteomes" id="UP000017836"/>
    </source>
</evidence>